<gene>
    <name evidence="2" type="ORF">PMAYCL1PPCAC_29934</name>
</gene>
<dbReference type="AlphaFoldDB" id="A0AAN5DD89"/>
<accession>A0AAN5DD89</accession>
<evidence type="ECO:0000313" key="2">
    <source>
        <dbReference type="EMBL" id="GMR59739.1"/>
    </source>
</evidence>
<dbReference type="Proteomes" id="UP001328107">
    <property type="component" value="Unassembled WGS sequence"/>
</dbReference>
<organism evidence="2 3">
    <name type="scientific">Pristionchus mayeri</name>
    <dbReference type="NCBI Taxonomy" id="1317129"/>
    <lineage>
        <taxon>Eukaryota</taxon>
        <taxon>Metazoa</taxon>
        <taxon>Ecdysozoa</taxon>
        <taxon>Nematoda</taxon>
        <taxon>Chromadorea</taxon>
        <taxon>Rhabditida</taxon>
        <taxon>Rhabditina</taxon>
        <taxon>Diplogasteromorpha</taxon>
        <taxon>Diplogasteroidea</taxon>
        <taxon>Neodiplogasteridae</taxon>
        <taxon>Pristionchus</taxon>
    </lineage>
</organism>
<reference evidence="3" key="1">
    <citation type="submission" date="2022-10" db="EMBL/GenBank/DDBJ databases">
        <title>Genome assembly of Pristionchus species.</title>
        <authorList>
            <person name="Yoshida K."/>
            <person name="Sommer R.J."/>
        </authorList>
    </citation>
    <scope>NUCLEOTIDE SEQUENCE [LARGE SCALE GENOMIC DNA]</scope>
    <source>
        <strain evidence="3">RS5460</strain>
    </source>
</reference>
<name>A0AAN5DD89_9BILA</name>
<feature type="non-terminal residue" evidence="2">
    <location>
        <position position="1"/>
    </location>
</feature>
<keyword evidence="3" id="KW-1185">Reference proteome</keyword>
<evidence type="ECO:0000256" key="1">
    <source>
        <dbReference type="SAM" id="Phobius"/>
    </source>
</evidence>
<dbReference type="EMBL" id="BTRK01000006">
    <property type="protein sequence ID" value="GMR59739.1"/>
    <property type="molecule type" value="Genomic_DNA"/>
</dbReference>
<keyword evidence="1" id="KW-1133">Transmembrane helix</keyword>
<protein>
    <submittedName>
        <fullName evidence="2">Uncharacterized protein</fullName>
    </submittedName>
</protein>
<feature type="transmembrane region" description="Helical" evidence="1">
    <location>
        <begin position="74"/>
        <end position="94"/>
    </location>
</feature>
<evidence type="ECO:0000313" key="3">
    <source>
        <dbReference type="Proteomes" id="UP001328107"/>
    </source>
</evidence>
<proteinExistence type="predicted"/>
<sequence>SWLAFCLLIEMGSADLWNSYFLNLQSNFNDQHIAKEDTPPVTHSDVSTVTHSTSLPIISGTTTKAHAISLFSKIGMIMVGLAFLISVIVLYDFLRRGKKVVVWMMAPSIFREKGENSLE</sequence>
<keyword evidence="1" id="KW-0472">Membrane</keyword>
<keyword evidence="1" id="KW-0812">Transmembrane</keyword>
<comment type="caution">
    <text evidence="2">The sequence shown here is derived from an EMBL/GenBank/DDBJ whole genome shotgun (WGS) entry which is preliminary data.</text>
</comment>